<dbReference type="EMBL" id="BLKY01000001">
    <property type="protein sequence ID" value="GFG83382.1"/>
    <property type="molecule type" value="Genomic_DNA"/>
</dbReference>
<dbReference type="InterPro" id="IPR054613">
    <property type="entry name" value="Peptidase_S78_dom"/>
</dbReference>
<accession>A0A7I9Y3Y8</accession>
<keyword evidence="1" id="KW-1188">Viral release from host cell</keyword>
<feature type="region of interest" description="Disordered" evidence="4">
    <location>
        <begin position="224"/>
        <end position="288"/>
    </location>
</feature>
<dbReference type="AlphaFoldDB" id="A0A7I9Y3Y8"/>
<proteinExistence type="predicted"/>
<keyword evidence="2" id="KW-0645">Protease</keyword>
<comment type="caution">
    <text evidence="6">The sequence shown here is derived from an EMBL/GenBank/DDBJ whole genome shotgun (WGS) entry which is preliminary data.</text>
</comment>
<feature type="domain" description="Prohead serine protease" evidence="5">
    <location>
        <begin position="26"/>
        <end position="193"/>
    </location>
</feature>
<evidence type="ECO:0000256" key="1">
    <source>
        <dbReference type="ARBA" id="ARBA00022612"/>
    </source>
</evidence>
<evidence type="ECO:0000313" key="6">
    <source>
        <dbReference type="EMBL" id="GFG83382.1"/>
    </source>
</evidence>
<gene>
    <name evidence="6" type="ORF">MALGJ_00580</name>
</gene>
<reference evidence="6 7" key="1">
    <citation type="journal article" date="2019" name="Emerg. Microbes Infect.">
        <title>Comprehensive subspecies identification of 175 nontuberculous mycobacteria species based on 7547 genomic profiles.</title>
        <authorList>
            <person name="Matsumoto Y."/>
            <person name="Kinjo T."/>
            <person name="Motooka D."/>
            <person name="Nabeya D."/>
            <person name="Jung N."/>
            <person name="Uechi K."/>
            <person name="Horii T."/>
            <person name="Iida T."/>
            <person name="Fujita J."/>
            <person name="Nakamura S."/>
        </authorList>
    </citation>
    <scope>NUCLEOTIDE SEQUENCE [LARGE SCALE GENOMIC DNA]</scope>
    <source>
        <strain evidence="6 7">JCM 30723</strain>
    </source>
</reference>
<dbReference type="Proteomes" id="UP000465305">
    <property type="component" value="Unassembled WGS sequence"/>
</dbReference>
<dbReference type="RefSeq" id="WP_083037668.1">
    <property type="nucleotide sequence ID" value="NZ_BLKY01000001.1"/>
</dbReference>
<evidence type="ECO:0000256" key="4">
    <source>
        <dbReference type="SAM" id="MobiDB-lite"/>
    </source>
</evidence>
<organism evidence="6 7">
    <name type="scientific">Mycolicibacter algericus</name>
    <name type="common">Mycobacterium algericum</name>
    <dbReference type="NCBI Taxonomy" id="1288388"/>
    <lineage>
        <taxon>Bacteria</taxon>
        <taxon>Bacillati</taxon>
        <taxon>Actinomycetota</taxon>
        <taxon>Actinomycetes</taxon>
        <taxon>Mycobacteriales</taxon>
        <taxon>Mycobacteriaceae</taxon>
        <taxon>Mycolicibacter</taxon>
    </lineage>
</organism>
<feature type="compositionally biased region" description="Basic and acidic residues" evidence="4">
    <location>
        <begin position="263"/>
        <end position="288"/>
    </location>
</feature>
<dbReference type="GO" id="GO:0006508">
    <property type="term" value="P:proteolysis"/>
    <property type="evidence" value="ECO:0007669"/>
    <property type="project" value="UniProtKB-KW"/>
</dbReference>
<evidence type="ECO:0000259" key="5">
    <source>
        <dbReference type="Pfam" id="PF04586"/>
    </source>
</evidence>
<dbReference type="GO" id="GO:0008233">
    <property type="term" value="F:peptidase activity"/>
    <property type="evidence" value="ECO:0007669"/>
    <property type="project" value="UniProtKB-KW"/>
</dbReference>
<name>A0A7I9Y3Y8_MYCAL</name>
<dbReference type="Pfam" id="PF04586">
    <property type="entry name" value="Peptidase_S78"/>
    <property type="match status" value="1"/>
</dbReference>
<sequence length="309" mass="34179">MSSKKHARSDLCRFVEFERADGDINGDGRTFRGYGAVFNSPTRIDSWEGRFDEQFAPSAFRKTIRENTPKFQFDHGRHPLIGSVPIGVITSIAEDERGLDVQARLGQHLFIDFIQEALSTGAINGMSIRFSVVREEWRDATGSVVPADEVDERLWNGRRGDDEPLLRTILEAKLTEVGPVVWPAYTDTTAGVRSAEPVTIDPARLDEPEQRRLLAELLLRSEQIAQQGDSSDDEPQDTTDVGVEHSEDDTGTPPGTTEDDGHESETPEEHPAPTDDVDAARAAEEERLFADALAEVANLRDSTPPMKGI</sequence>
<evidence type="ECO:0000313" key="7">
    <source>
        <dbReference type="Proteomes" id="UP000465305"/>
    </source>
</evidence>
<protein>
    <recommendedName>
        <fullName evidence="5">Prohead serine protease domain-containing protein</fullName>
    </recommendedName>
</protein>
<evidence type="ECO:0000256" key="3">
    <source>
        <dbReference type="ARBA" id="ARBA00022801"/>
    </source>
</evidence>
<keyword evidence="3" id="KW-0378">Hydrolase</keyword>
<evidence type="ECO:0000256" key="2">
    <source>
        <dbReference type="ARBA" id="ARBA00022670"/>
    </source>
</evidence>